<dbReference type="Gene3D" id="1.20.81.30">
    <property type="entry name" value="Type II secretion system (T2SS), domain F"/>
    <property type="match status" value="1"/>
</dbReference>
<evidence type="ECO:0000313" key="1">
    <source>
        <dbReference type="EMBL" id="ETJ44127.1"/>
    </source>
</evidence>
<protein>
    <submittedName>
        <fullName evidence="1">Type II secretion protein GspF</fullName>
    </submittedName>
</protein>
<organism evidence="1">
    <name type="scientific">human gut metagenome</name>
    <dbReference type="NCBI Taxonomy" id="408170"/>
    <lineage>
        <taxon>unclassified sequences</taxon>
        <taxon>metagenomes</taxon>
        <taxon>organismal metagenomes</taxon>
    </lineage>
</organism>
<accession>W1YNR5</accession>
<dbReference type="AlphaFoldDB" id="W1YNR5"/>
<dbReference type="InterPro" id="IPR042094">
    <property type="entry name" value="T2SS_GspF_sf"/>
</dbReference>
<dbReference type="EMBL" id="AZMM01001848">
    <property type="protein sequence ID" value="ETJ44127.1"/>
    <property type="molecule type" value="Genomic_DNA"/>
</dbReference>
<name>W1YNR5_9ZZZZ</name>
<gene>
    <name evidence="1" type="ORF">Q604_UNBC01848G0001</name>
</gene>
<feature type="non-terminal residue" evidence="1">
    <location>
        <position position="45"/>
    </location>
</feature>
<sequence length="45" mass="5027">MSANRYVEQQLLLAADRVREGSSLRAALADLRLFPPMMLYMIASG</sequence>
<proteinExistence type="predicted"/>
<comment type="caution">
    <text evidence="1">The sequence shown here is derived from an EMBL/GenBank/DDBJ whole genome shotgun (WGS) entry which is preliminary data.</text>
</comment>
<reference evidence="1" key="1">
    <citation type="submission" date="2013-12" db="EMBL/GenBank/DDBJ databases">
        <title>A Varibaculum cambriense genome reconstructed from a premature infant gut community with otherwise low bacterial novelty that shifts toward anaerobic metabolism during the third week of life.</title>
        <authorList>
            <person name="Brown C.T."/>
            <person name="Sharon I."/>
            <person name="Thomas B.C."/>
            <person name="Castelle C.J."/>
            <person name="Morowitz M.J."/>
            <person name="Banfield J.F."/>
        </authorList>
    </citation>
    <scope>NUCLEOTIDE SEQUENCE</scope>
</reference>